<dbReference type="EMBL" id="BTGU01000015">
    <property type="protein sequence ID" value="GMN42839.1"/>
    <property type="molecule type" value="Genomic_DNA"/>
</dbReference>
<proteinExistence type="predicted"/>
<keyword evidence="2" id="KW-1185">Reference proteome</keyword>
<dbReference type="Proteomes" id="UP001187192">
    <property type="component" value="Unassembled WGS sequence"/>
</dbReference>
<reference evidence="1" key="1">
    <citation type="submission" date="2023-07" db="EMBL/GenBank/DDBJ databases">
        <title>draft genome sequence of fig (Ficus carica).</title>
        <authorList>
            <person name="Takahashi T."/>
            <person name="Nishimura K."/>
        </authorList>
    </citation>
    <scope>NUCLEOTIDE SEQUENCE</scope>
</reference>
<gene>
    <name evidence="1" type="ORF">TIFTF001_012047</name>
</gene>
<sequence length="233" mass="25863">MKSENQILTTTIGFSGFVVEEGVARDYCLGWRLEKPPLATGETTVGGWRSGVDTLHSDFRRSLFDFCPDFPPDFQDSPYDSLRGRNHKEEDDPDPCDTVICWIVLGTVNSNVGDVARAGEPWFRLSDLLELQRVAGSDGSRASTGDRSQPQSKLLSRQGNLVISLILLNPPPTSGQTFVFLCDAKNDYIHVGQLISFHVSARGHISKSNHHVWLLALKTRIFHTSYLMPTTTG</sequence>
<evidence type="ECO:0000313" key="1">
    <source>
        <dbReference type="EMBL" id="GMN42839.1"/>
    </source>
</evidence>
<dbReference type="AlphaFoldDB" id="A0AA87ZST7"/>
<protein>
    <submittedName>
        <fullName evidence="1">Uncharacterized protein</fullName>
    </submittedName>
</protein>
<accession>A0AA87ZST7</accession>
<name>A0AA87ZST7_FICCA</name>
<evidence type="ECO:0000313" key="2">
    <source>
        <dbReference type="Proteomes" id="UP001187192"/>
    </source>
</evidence>
<organism evidence="1 2">
    <name type="scientific">Ficus carica</name>
    <name type="common">Common fig</name>
    <dbReference type="NCBI Taxonomy" id="3494"/>
    <lineage>
        <taxon>Eukaryota</taxon>
        <taxon>Viridiplantae</taxon>
        <taxon>Streptophyta</taxon>
        <taxon>Embryophyta</taxon>
        <taxon>Tracheophyta</taxon>
        <taxon>Spermatophyta</taxon>
        <taxon>Magnoliopsida</taxon>
        <taxon>eudicotyledons</taxon>
        <taxon>Gunneridae</taxon>
        <taxon>Pentapetalae</taxon>
        <taxon>rosids</taxon>
        <taxon>fabids</taxon>
        <taxon>Rosales</taxon>
        <taxon>Moraceae</taxon>
        <taxon>Ficeae</taxon>
        <taxon>Ficus</taxon>
    </lineage>
</organism>
<comment type="caution">
    <text evidence="1">The sequence shown here is derived from an EMBL/GenBank/DDBJ whole genome shotgun (WGS) entry which is preliminary data.</text>
</comment>